<dbReference type="InterPro" id="IPR032675">
    <property type="entry name" value="LRR_dom_sf"/>
</dbReference>
<dbReference type="AlphaFoldDB" id="A0A9P6HCT9"/>
<dbReference type="Proteomes" id="UP000736335">
    <property type="component" value="Unassembled WGS sequence"/>
</dbReference>
<comment type="caution">
    <text evidence="1">The sequence shown here is derived from an EMBL/GenBank/DDBJ whole genome shotgun (WGS) entry which is preliminary data.</text>
</comment>
<proteinExistence type="predicted"/>
<dbReference type="OrthoDB" id="2842184at2759"/>
<evidence type="ECO:0000313" key="2">
    <source>
        <dbReference type="Proteomes" id="UP000736335"/>
    </source>
</evidence>
<sequence>MPHLIFQIDEILRPIAEYIGQVSRPTAVEFARCCRAFEEPALRPLWESTTLGNLMYALPKDVLHFGGPGLCVRIFRQLTPIERWRLLRYASWVRRITGFVTEDLVCFLQVLFGLPTDDPFPNLRELHGWIEPTLLCFLHHFVSPRLTVFSVCVDTDDQLGCSGYGSLTGAILAIPGSSLQRFSLGDHRWENASTRFKQEVSAMVLRCGPPLNHLNAGVELSEQAILHVIQLPRLRTLKLTHESPPDFAIAMSLQDTIVFPALQSLTLASPITHAWLPFLNDLLWRHPAVTALRGPGQPHSQIGIHSTLEELRCLSGEAPKQAIVKQALAFWNLTTLEVGKICPRDSCSFDLTDDDVTAITKALPRIQKLTLGRPCGFNTCQTTFGSLLVLSANCVELTELAVHFNTTNIVEDVKSLLETEALDGQKRPRCGVTSLPVFLAPLTVDKPDADVLAKGFMFVFPALENMPVCPMAGATASPAWLRVNAAISRFRDLHKSDSCIS</sequence>
<dbReference type="EMBL" id="WIUZ02000009">
    <property type="protein sequence ID" value="KAF9784038.1"/>
    <property type="molecule type" value="Genomic_DNA"/>
</dbReference>
<evidence type="ECO:0000313" key="1">
    <source>
        <dbReference type="EMBL" id="KAF9784038.1"/>
    </source>
</evidence>
<protein>
    <recommendedName>
        <fullName evidence="3">F-box domain-containing protein</fullName>
    </recommendedName>
</protein>
<keyword evidence="2" id="KW-1185">Reference proteome</keyword>
<name>A0A9P6HCT9_9AGAM</name>
<gene>
    <name evidence="1" type="ORF">BJ322DRAFT_1219546</name>
</gene>
<accession>A0A9P6HCT9</accession>
<organism evidence="1 2">
    <name type="scientific">Thelephora terrestris</name>
    <dbReference type="NCBI Taxonomy" id="56493"/>
    <lineage>
        <taxon>Eukaryota</taxon>
        <taxon>Fungi</taxon>
        <taxon>Dikarya</taxon>
        <taxon>Basidiomycota</taxon>
        <taxon>Agaricomycotina</taxon>
        <taxon>Agaricomycetes</taxon>
        <taxon>Thelephorales</taxon>
        <taxon>Thelephoraceae</taxon>
        <taxon>Thelephora</taxon>
    </lineage>
</organism>
<reference evidence="1" key="2">
    <citation type="submission" date="2020-11" db="EMBL/GenBank/DDBJ databases">
        <authorList>
            <consortium name="DOE Joint Genome Institute"/>
            <person name="Kuo A."/>
            <person name="Miyauchi S."/>
            <person name="Kiss E."/>
            <person name="Drula E."/>
            <person name="Kohler A."/>
            <person name="Sanchez-Garcia M."/>
            <person name="Andreopoulos B."/>
            <person name="Barry K.W."/>
            <person name="Bonito G."/>
            <person name="Buee M."/>
            <person name="Carver A."/>
            <person name="Chen C."/>
            <person name="Cichocki N."/>
            <person name="Clum A."/>
            <person name="Culley D."/>
            <person name="Crous P.W."/>
            <person name="Fauchery L."/>
            <person name="Girlanda M."/>
            <person name="Hayes R."/>
            <person name="Keri Z."/>
            <person name="Labutti K."/>
            <person name="Lipzen A."/>
            <person name="Lombard V."/>
            <person name="Magnuson J."/>
            <person name="Maillard F."/>
            <person name="Morin E."/>
            <person name="Murat C."/>
            <person name="Nolan M."/>
            <person name="Ohm R."/>
            <person name="Pangilinan J."/>
            <person name="Pereira M."/>
            <person name="Perotto S."/>
            <person name="Peter M."/>
            <person name="Riley R."/>
            <person name="Sitrit Y."/>
            <person name="Stielow B."/>
            <person name="Szollosi G."/>
            <person name="Zifcakova L."/>
            <person name="Stursova M."/>
            <person name="Spatafora J.W."/>
            <person name="Tedersoo L."/>
            <person name="Vaario L.-M."/>
            <person name="Yamada A."/>
            <person name="Yan M."/>
            <person name="Wang P."/>
            <person name="Xu J."/>
            <person name="Bruns T."/>
            <person name="Baldrian P."/>
            <person name="Vilgalys R."/>
            <person name="Henrissat B."/>
            <person name="Grigoriev I.V."/>
            <person name="Hibbett D."/>
            <person name="Nagy L.G."/>
            <person name="Martin F.M."/>
        </authorList>
    </citation>
    <scope>NUCLEOTIDE SEQUENCE</scope>
    <source>
        <strain evidence="1">UH-Tt-Lm1</strain>
    </source>
</reference>
<dbReference type="Gene3D" id="3.80.10.10">
    <property type="entry name" value="Ribonuclease Inhibitor"/>
    <property type="match status" value="1"/>
</dbReference>
<reference evidence="1" key="1">
    <citation type="journal article" date="2020" name="Nat. Commun.">
        <title>Large-scale genome sequencing of mycorrhizal fungi provides insights into the early evolution of symbiotic traits.</title>
        <authorList>
            <person name="Miyauchi S."/>
            <person name="Kiss E."/>
            <person name="Kuo A."/>
            <person name="Drula E."/>
            <person name="Kohler A."/>
            <person name="Sanchez-Garcia M."/>
            <person name="Morin E."/>
            <person name="Andreopoulos B."/>
            <person name="Barry K.W."/>
            <person name="Bonito G."/>
            <person name="Buee M."/>
            <person name="Carver A."/>
            <person name="Chen C."/>
            <person name="Cichocki N."/>
            <person name="Clum A."/>
            <person name="Culley D."/>
            <person name="Crous P.W."/>
            <person name="Fauchery L."/>
            <person name="Girlanda M."/>
            <person name="Hayes R.D."/>
            <person name="Keri Z."/>
            <person name="LaButti K."/>
            <person name="Lipzen A."/>
            <person name="Lombard V."/>
            <person name="Magnuson J."/>
            <person name="Maillard F."/>
            <person name="Murat C."/>
            <person name="Nolan M."/>
            <person name="Ohm R.A."/>
            <person name="Pangilinan J."/>
            <person name="Pereira M.F."/>
            <person name="Perotto S."/>
            <person name="Peter M."/>
            <person name="Pfister S."/>
            <person name="Riley R."/>
            <person name="Sitrit Y."/>
            <person name="Stielow J.B."/>
            <person name="Szollosi G."/>
            <person name="Zifcakova L."/>
            <person name="Stursova M."/>
            <person name="Spatafora J.W."/>
            <person name="Tedersoo L."/>
            <person name="Vaario L.M."/>
            <person name="Yamada A."/>
            <person name="Yan M."/>
            <person name="Wang P."/>
            <person name="Xu J."/>
            <person name="Bruns T."/>
            <person name="Baldrian P."/>
            <person name="Vilgalys R."/>
            <person name="Dunand C."/>
            <person name="Henrissat B."/>
            <person name="Grigoriev I.V."/>
            <person name="Hibbett D."/>
            <person name="Nagy L.G."/>
            <person name="Martin F.M."/>
        </authorList>
    </citation>
    <scope>NUCLEOTIDE SEQUENCE</scope>
    <source>
        <strain evidence="1">UH-Tt-Lm1</strain>
    </source>
</reference>
<evidence type="ECO:0008006" key="3">
    <source>
        <dbReference type="Google" id="ProtNLM"/>
    </source>
</evidence>